<dbReference type="InterPro" id="IPR036388">
    <property type="entry name" value="WH-like_DNA-bd_sf"/>
</dbReference>
<accession>A0A174BQ46</accession>
<dbReference type="PANTHER" id="PTHR48111">
    <property type="entry name" value="REGULATOR OF RPOS"/>
    <property type="match status" value="1"/>
</dbReference>
<sequence>MMKLLFAEDEVSMSEAVVDILTYHKYIVDAVYDGEAALEYARAAQYDGIILDIMMPKMSGLEVLSLLRRERCRTPILLLTAKAEVEDRIQGLDLGADDYLPKPFAMGELLARIRAMLRRREEFTPDIIECGNIALNQQSYELSGNGQTFVLTKLEYRLMETLMLNQGMYLSSEELLVKVWGYETEAELGTVWVYISYLRKRLSSMNANVEIKAKRNIGYTLEVKR</sequence>
<dbReference type="STRING" id="39482.ERS852491_01067"/>
<dbReference type="GO" id="GO:0032993">
    <property type="term" value="C:protein-DNA complex"/>
    <property type="evidence" value="ECO:0007669"/>
    <property type="project" value="TreeGrafter"/>
</dbReference>
<feature type="domain" description="OmpR/PhoB-type" evidence="11">
    <location>
        <begin position="125"/>
        <end position="223"/>
    </location>
</feature>
<feature type="domain" description="Response regulatory" evidence="10">
    <location>
        <begin position="3"/>
        <end position="117"/>
    </location>
</feature>
<proteinExistence type="predicted"/>
<keyword evidence="2 8" id="KW-0597">Phosphoprotein</keyword>
<evidence type="ECO:0000313" key="13">
    <source>
        <dbReference type="Proteomes" id="UP000095544"/>
    </source>
</evidence>
<dbReference type="PROSITE" id="PS51755">
    <property type="entry name" value="OMPR_PHOB"/>
    <property type="match status" value="1"/>
</dbReference>
<dbReference type="SUPFAM" id="SSF52172">
    <property type="entry name" value="CheY-like"/>
    <property type="match status" value="1"/>
</dbReference>
<evidence type="ECO:0000256" key="6">
    <source>
        <dbReference type="ARBA" id="ARBA00023163"/>
    </source>
</evidence>
<evidence type="ECO:0000256" key="2">
    <source>
        <dbReference type="ARBA" id="ARBA00022553"/>
    </source>
</evidence>
<name>A0A174BQ46_9FIRM</name>
<evidence type="ECO:0000256" key="5">
    <source>
        <dbReference type="ARBA" id="ARBA00023125"/>
    </source>
</evidence>
<dbReference type="EMBL" id="CYZU01000007">
    <property type="protein sequence ID" value="CUO01758.1"/>
    <property type="molecule type" value="Genomic_DNA"/>
</dbReference>
<dbReference type="GO" id="GO:0006355">
    <property type="term" value="P:regulation of DNA-templated transcription"/>
    <property type="evidence" value="ECO:0007669"/>
    <property type="project" value="InterPro"/>
</dbReference>
<dbReference type="Gene3D" id="6.10.250.690">
    <property type="match status" value="1"/>
</dbReference>
<dbReference type="Pfam" id="PF00072">
    <property type="entry name" value="Response_reg"/>
    <property type="match status" value="1"/>
</dbReference>
<dbReference type="Gene3D" id="3.40.50.2300">
    <property type="match status" value="1"/>
</dbReference>
<keyword evidence="5 9" id="KW-0238">DNA-binding</keyword>
<evidence type="ECO:0000256" key="1">
    <source>
        <dbReference type="ARBA" id="ARBA00018672"/>
    </source>
</evidence>
<dbReference type="SMART" id="SM00448">
    <property type="entry name" value="REC"/>
    <property type="match status" value="1"/>
</dbReference>
<evidence type="ECO:0000256" key="7">
    <source>
        <dbReference type="ARBA" id="ARBA00024867"/>
    </source>
</evidence>
<dbReference type="InterPro" id="IPR011006">
    <property type="entry name" value="CheY-like_superfamily"/>
</dbReference>
<feature type="DNA-binding region" description="OmpR/PhoB-type" evidence="9">
    <location>
        <begin position="125"/>
        <end position="223"/>
    </location>
</feature>
<protein>
    <recommendedName>
        <fullName evidence="1">Stage 0 sporulation protein A homolog</fullName>
    </recommendedName>
</protein>
<gene>
    <name evidence="12" type="primary">arlR_1</name>
    <name evidence="12" type="ORF">ERS852491_01067</name>
</gene>
<dbReference type="CDD" id="cd00383">
    <property type="entry name" value="trans_reg_C"/>
    <property type="match status" value="1"/>
</dbReference>
<comment type="function">
    <text evidence="7">May play the central regulatory role in sporulation. It may be an element of the effector pathway responsible for the activation of sporulation genes in response to nutritional stress. Spo0A may act in concert with spo0H (a sigma factor) to control the expression of some genes that are critical to the sporulation process.</text>
</comment>
<dbReference type="PROSITE" id="PS50110">
    <property type="entry name" value="RESPONSE_REGULATORY"/>
    <property type="match status" value="1"/>
</dbReference>
<evidence type="ECO:0000256" key="8">
    <source>
        <dbReference type="PROSITE-ProRule" id="PRU00169"/>
    </source>
</evidence>
<keyword evidence="4" id="KW-0805">Transcription regulation</keyword>
<dbReference type="InterPro" id="IPR039420">
    <property type="entry name" value="WalR-like"/>
</dbReference>
<evidence type="ECO:0000259" key="10">
    <source>
        <dbReference type="PROSITE" id="PS50110"/>
    </source>
</evidence>
<dbReference type="PANTHER" id="PTHR48111:SF22">
    <property type="entry name" value="REGULATOR OF RPOS"/>
    <property type="match status" value="1"/>
</dbReference>
<dbReference type="SMART" id="SM00862">
    <property type="entry name" value="Trans_reg_C"/>
    <property type="match status" value="1"/>
</dbReference>
<dbReference type="Pfam" id="PF00486">
    <property type="entry name" value="Trans_reg_C"/>
    <property type="match status" value="1"/>
</dbReference>
<dbReference type="GO" id="GO:0005829">
    <property type="term" value="C:cytosol"/>
    <property type="evidence" value="ECO:0007669"/>
    <property type="project" value="TreeGrafter"/>
</dbReference>
<organism evidence="12 13">
    <name type="scientific">Faecalicatena contorta</name>
    <dbReference type="NCBI Taxonomy" id="39482"/>
    <lineage>
        <taxon>Bacteria</taxon>
        <taxon>Bacillati</taxon>
        <taxon>Bacillota</taxon>
        <taxon>Clostridia</taxon>
        <taxon>Lachnospirales</taxon>
        <taxon>Lachnospiraceae</taxon>
        <taxon>Faecalicatena</taxon>
    </lineage>
</organism>
<dbReference type="AlphaFoldDB" id="A0A174BQ46"/>
<keyword evidence="3" id="KW-0902">Two-component regulatory system</keyword>
<evidence type="ECO:0000259" key="11">
    <source>
        <dbReference type="PROSITE" id="PS51755"/>
    </source>
</evidence>
<feature type="modified residue" description="4-aspartylphosphate" evidence="8">
    <location>
        <position position="52"/>
    </location>
</feature>
<dbReference type="GO" id="GO:0000976">
    <property type="term" value="F:transcription cis-regulatory region binding"/>
    <property type="evidence" value="ECO:0007669"/>
    <property type="project" value="TreeGrafter"/>
</dbReference>
<evidence type="ECO:0000256" key="9">
    <source>
        <dbReference type="PROSITE-ProRule" id="PRU01091"/>
    </source>
</evidence>
<keyword evidence="6" id="KW-0804">Transcription</keyword>
<evidence type="ECO:0000256" key="4">
    <source>
        <dbReference type="ARBA" id="ARBA00023015"/>
    </source>
</evidence>
<dbReference type="InterPro" id="IPR001789">
    <property type="entry name" value="Sig_transdc_resp-reg_receiver"/>
</dbReference>
<reference evidence="12 13" key="1">
    <citation type="submission" date="2015-09" db="EMBL/GenBank/DDBJ databases">
        <authorList>
            <consortium name="Pathogen Informatics"/>
        </authorList>
    </citation>
    <scope>NUCLEOTIDE SEQUENCE [LARGE SCALE GENOMIC DNA]</scope>
    <source>
        <strain evidence="12 13">2789STDY5834876</strain>
    </source>
</reference>
<dbReference type="Proteomes" id="UP000095544">
    <property type="component" value="Unassembled WGS sequence"/>
</dbReference>
<dbReference type="Gene3D" id="1.10.10.10">
    <property type="entry name" value="Winged helix-like DNA-binding domain superfamily/Winged helix DNA-binding domain"/>
    <property type="match status" value="1"/>
</dbReference>
<dbReference type="GO" id="GO:0000156">
    <property type="term" value="F:phosphorelay response regulator activity"/>
    <property type="evidence" value="ECO:0007669"/>
    <property type="project" value="TreeGrafter"/>
</dbReference>
<dbReference type="InterPro" id="IPR001867">
    <property type="entry name" value="OmpR/PhoB-type_DNA-bd"/>
</dbReference>
<evidence type="ECO:0000313" key="12">
    <source>
        <dbReference type="EMBL" id="CUO01758.1"/>
    </source>
</evidence>
<evidence type="ECO:0000256" key="3">
    <source>
        <dbReference type="ARBA" id="ARBA00023012"/>
    </source>
</evidence>